<dbReference type="OrthoDB" id="339054at2"/>
<dbReference type="Gene3D" id="2.30.30.40">
    <property type="entry name" value="SH3 Domains"/>
    <property type="match status" value="1"/>
</dbReference>
<sequence>MKRTSLFPNAFRIGSILLILSGFVIHSISAEEKQNIRFVITSDGKLNVREKPKDGKVIFQLEKGESVTIKDGSQYEDWQEIVASSGKKGFVSAEFLAKKRPEELNEAKLFGSISSSTEGSWFRSLAIRIKNQWFAASEYSAEAYFLEKKAIQAKEKATAYEGVSIAGEFSPEKKEITGCQEVRVVKGNFNAFKKINTLENSVYAIFGSKIGDKVRSEKYKPTDKVSKLLDSSANAVFKKKHPNPTELKFLKRGDLYTIQSPGKNYIFVRYAVKLEVEEKSYYSAIFEFDNGEIGKKIFEKFDILMNEQAMYGGQYHFMDALDLDENGTPVIILHHNGYDGFINEFARIKNGQLQTMFLTGGDAC</sequence>
<protein>
    <submittedName>
        <fullName evidence="2">SH3 domain-containing protein</fullName>
    </submittedName>
</protein>
<dbReference type="SMART" id="SM00287">
    <property type="entry name" value="SH3b"/>
    <property type="match status" value="1"/>
</dbReference>
<dbReference type="EMBL" id="RQGN01000026">
    <property type="protein sequence ID" value="TGM07191.1"/>
    <property type="molecule type" value="Genomic_DNA"/>
</dbReference>
<organism evidence="2 3">
    <name type="scientific">Leptospira barantonii</name>
    <dbReference type="NCBI Taxonomy" id="2023184"/>
    <lineage>
        <taxon>Bacteria</taxon>
        <taxon>Pseudomonadati</taxon>
        <taxon>Spirochaetota</taxon>
        <taxon>Spirochaetia</taxon>
        <taxon>Leptospirales</taxon>
        <taxon>Leptospiraceae</taxon>
        <taxon>Leptospira</taxon>
    </lineage>
</organism>
<dbReference type="Pfam" id="PF08239">
    <property type="entry name" value="SH3_3"/>
    <property type="match status" value="1"/>
</dbReference>
<dbReference type="RefSeq" id="WP_135670011.1">
    <property type="nucleotide sequence ID" value="NZ_RQGN01000026.1"/>
</dbReference>
<dbReference type="Proteomes" id="UP000298429">
    <property type="component" value="Unassembled WGS sequence"/>
</dbReference>
<gene>
    <name evidence="2" type="ORF">EHQ76_05020</name>
</gene>
<dbReference type="InterPro" id="IPR003646">
    <property type="entry name" value="SH3-like_bac-type"/>
</dbReference>
<dbReference type="AlphaFoldDB" id="A0A5F2BNT3"/>
<evidence type="ECO:0000259" key="1">
    <source>
        <dbReference type="SMART" id="SM00287"/>
    </source>
</evidence>
<evidence type="ECO:0000313" key="2">
    <source>
        <dbReference type="EMBL" id="TGM07191.1"/>
    </source>
</evidence>
<evidence type="ECO:0000313" key="3">
    <source>
        <dbReference type="Proteomes" id="UP000298429"/>
    </source>
</evidence>
<name>A0A5F2BNT3_9LEPT</name>
<feature type="domain" description="SH3b" evidence="1">
    <location>
        <begin position="35"/>
        <end position="100"/>
    </location>
</feature>
<proteinExistence type="predicted"/>
<reference evidence="2 3" key="1">
    <citation type="journal article" date="2019" name="PLoS Negl. Trop. Dis.">
        <title>Revisiting the worldwide diversity of Leptospira species in the environment.</title>
        <authorList>
            <person name="Vincent A.T."/>
            <person name="Schiettekatte O."/>
            <person name="Bourhy P."/>
            <person name="Veyrier F.J."/>
            <person name="Picardeau M."/>
        </authorList>
    </citation>
    <scope>NUCLEOTIDE SEQUENCE [LARGE SCALE GENOMIC DNA]</scope>
    <source>
        <strain evidence="2 3">201702444</strain>
    </source>
</reference>
<comment type="caution">
    <text evidence="2">The sequence shown here is derived from an EMBL/GenBank/DDBJ whole genome shotgun (WGS) entry which is preliminary data.</text>
</comment>
<accession>A0A5F2BNT3</accession>